<evidence type="ECO:0000313" key="1">
    <source>
        <dbReference type="EMBL" id="ANZ44627.1"/>
    </source>
</evidence>
<reference evidence="1" key="1">
    <citation type="submission" date="2016-08" db="EMBL/GenBank/DDBJ databases">
        <title>Complete genome of Cloacibacillus porcorum.</title>
        <authorList>
            <person name="Looft T."/>
            <person name="Bayles D.O."/>
            <person name="Alt D.P."/>
        </authorList>
    </citation>
    <scope>NUCLEOTIDE SEQUENCE [LARGE SCALE GENOMIC DNA]</scope>
    <source>
        <strain evidence="1">CL-84</strain>
    </source>
</reference>
<accession>A0A1B2I3W6</accession>
<proteinExistence type="predicted"/>
<dbReference type="RefSeq" id="WP_066743943.1">
    <property type="nucleotide sequence ID" value="NZ_CP016757.1"/>
</dbReference>
<keyword evidence="2" id="KW-1185">Reference proteome</keyword>
<sequence>MAKWKLQASILDLDDRLKNDLSPGFRLIFSCLRELYAHASKVEEIFEAEKETRYIEIRRR</sequence>
<gene>
    <name evidence="1" type="ORF">BED41_05700</name>
</gene>
<name>A0A1B2I3W6_9BACT</name>
<dbReference type="Proteomes" id="UP000093044">
    <property type="component" value="Chromosome"/>
</dbReference>
<dbReference type="AlphaFoldDB" id="A0A1B2I3W6"/>
<dbReference type="EMBL" id="CP016757">
    <property type="protein sequence ID" value="ANZ44627.1"/>
    <property type="molecule type" value="Genomic_DNA"/>
</dbReference>
<organism evidence="1 2">
    <name type="scientific">Cloacibacillus porcorum</name>
    <dbReference type="NCBI Taxonomy" id="1197717"/>
    <lineage>
        <taxon>Bacteria</taxon>
        <taxon>Thermotogati</taxon>
        <taxon>Synergistota</taxon>
        <taxon>Synergistia</taxon>
        <taxon>Synergistales</taxon>
        <taxon>Synergistaceae</taxon>
        <taxon>Cloacibacillus</taxon>
    </lineage>
</organism>
<dbReference type="KEGG" id="cpor:BED41_05700"/>
<dbReference type="STRING" id="1197717.BED41_05700"/>
<dbReference type="GeneID" id="83057345"/>
<evidence type="ECO:0000313" key="2">
    <source>
        <dbReference type="Proteomes" id="UP000093044"/>
    </source>
</evidence>
<protein>
    <submittedName>
        <fullName evidence="1">Uncharacterized protein</fullName>
    </submittedName>
</protein>